<feature type="region of interest" description="Disordered" evidence="1">
    <location>
        <begin position="1524"/>
        <end position="1547"/>
    </location>
</feature>
<evidence type="ECO:0000313" key="3">
    <source>
        <dbReference type="Proteomes" id="UP000199696"/>
    </source>
</evidence>
<sequence length="1547" mass="163385">MTSTRTARRTVGPERATEPVRLSSAFTETPWSLSTWYPVALLPVRLESRFSGATLRIRVFPDQIHVDSHEPGLTEAEEAAGRAYWADLAGGGPTATDPAWTELVRLFGAARAGWIARVMEPDADGDPLDPLSRPAPWTEPARARLLPSRWYAVGRTVDGVLFTGVSQPVTRDPAVSLTPVLPGEPESVVPADVPPGLPPVDAGMRWLVDYEAAVSAGMAFPVEVPTDAGGRPRPVERLLVFGVDDATGPDDAAWALHRLLEAHAATDGLGFLPPGTPTNHTETVTVPGHATVAPVTAADEVPGGVDPANESAAALVSRALAVPLLSDDLDDDLSSARRRTPRSGAPTALARAAHAGLDERPVERLVRQVLWHPGLGNTLRHLLPVATPAEQEQIREHFVAHVHPEGPLPTLRIGSQPYGLLPVAALRGWQTADPGERRAVTVLENLWRRAWLAGPAPRIRPGLADPEQTLLEILAADARAVEVRARSVLGNEYVSWLWRFLRLDLDASWQEQVVEPGRALLSALGLAGETDPRLALAVFARKSFALGTPLLDGPEAVDPARVRAYLDALAAVPLRGDRIPDRSAPDRPVPLLYRLLRAALIAEHSAAAGRLATLAGLPGAAEIPEPELVDVRARERTATLARRLAITVPGSGGLDVGDYLAGSAPDDDRHRQATAELTAFRSALTRLADALVPPPPDPTEPQAPPKPLDPADLERYVAGTLGLTAHRLDAWITSLATIRLDRLAASRPADLPAGLHVGAYGWVTDLVPAPPPVLVDRPAHVPASEAGPKLLAAPADAGHVHAPSQPQAVTAAVLRSAWRSHGGGADNPVAVDLSSRRVRTAEQILAGLRDGQPLGALLGYRFERGLHDHPRGALDQYVPLFRDLAPVRAHRVDPSPDGRSITIASTTESTAVTDGLELHRLHRAGALDAKLATLPGAASEALGDLLAGLADDVDAVGDALLAEGVHQLAAGDLNRAAAALDAAAGAAGHPPELHFSRTPDGGGVTVTHRVALLFHLDDRFGARRVDWPAGRSEQPRIIGAAVDALVAALLPSANRVYWRMRWHAPDGAEVTPYVAATLDYLGMAAVDHVAAPPHPGAPAGTDLDRRIELVAWTRFAPRQVTPQWRLELNYEPTGGSPSRSVSLSEFLTAVAALRDLFGRSRQLLAADLGAEPDVPPQFDTETRHAADELWQLARATATALRELDPPSAPADDDAAVRRLLRTAAGFGVVGVEPPPPGPASAAVVAEAVRYAGDELTRRIAAHCAVVAGPRGRTPCPPGVCGCVPATDFDDPTAPPQARRDLQVARIRALLGADAPVLSLSRAPDPVTLAAALAASADLQGGTPHAVRRWLTRYGRVRPAVGRLQEVLAFAEVLDAGGAVRVPARVQVAQLPYQDGDRWVGETAPRPDTRPISLVLATLGDLDPHRPVYGLLVDEWTEVVPAATALTGLTFEYDAPAAAAPQAVLLGVSSDGAPTWQPAALVQTLEEALDLAIARVTDVDSLGAGGQFLPALYLPVNVAQPGATTDFAPDAATLPTAGRTTPTPEEQR</sequence>
<name>A0A1C6UYB3_9ACTN</name>
<dbReference type="RefSeq" id="WP_091120343.1">
    <property type="nucleotide sequence ID" value="NZ_FMHY01000002.1"/>
</dbReference>
<reference evidence="3" key="1">
    <citation type="submission" date="2016-06" db="EMBL/GenBank/DDBJ databases">
        <authorList>
            <person name="Varghese N."/>
            <person name="Submissions Spin"/>
        </authorList>
    </citation>
    <scope>NUCLEOTIDE SEQUENCE [LARGE SCALE GENOMIC DNA]</scope>
    <source>
        <strain evidence="3">DSM 44814</strain>
    </source>
</reference>
<dbReference type="STRING" id="227316.GA0070604_3960"/>
<evidence type="ECO:0000256" key="1">
    <source>
        <dbReference type="SAM" id="MobiDB-lite"/>
    </source>
</evidence>
<dbReference type="Proteomes" id="UP000199696">
    <property type="component" value="Unassembled WGS sequence"/>
</dbReference>
<accession>A0A1C6UYB3</accession>
<dbReference type="EMBL" id="FMHY01000002">
    <property type="protein sequence ID" value="SCL59011.1"/>
    <property type="molecule type" value="Genomic_DNA"/>
</dbReference>
<organism evidence="2 3">
    <name type="scientific">Micromonospora eburnea</name>
    <dbReference type="NCBI Taxonomy" id="227316"/>
    <lineage>
        <taxon>Bacteria</taxon>
        <taxon>Bacillati</taxon>
        <taxon>Actinomycetota</taxon>
        <taxon>Actinomycetes</taxon>
        <taxon>Micromonosporales</taxon>
        <taxon>Micromonosporaceae</taxon>
        <taxon>Micromonospora</taxon>
    </lineage>
</organism>
<keyword evidence="3" id="KW-1185">Reference proteome</keyword>
<feature type="compositionally biased region" description="Pro residues" evidence="1">
    <location>
        <begin position="692"/>
        <end position="708"/>
    </location>
</feature>
<gene>
    <name evidence="2" type="ORF">GA0070604_3960</name>
</gene>
<evidence type="ECO:0000313" key="2">
    <source>
        <dbReference type="EMBL" id="SCL59011.1"/>
    </source>
</evidence>
<proteinExistence type="predicted"/>
<protein>
    <submittedName>
        <fullName evidence="2">Uncharacterized protein</fullName>
    </submittedName>
</protein>
<feature type="region of interest" description="Disordered" evidence="1">
    <location>
        <begin position="690"/>
        <end position="712"/>
    </location>
</feature>
<dbReference type="OrthoDB" id="9757728at2"/>
<feature type="compositionally biased region" description="Polar residues" evidence="1">
    <location>
        <begin position="1537"/>
        <end position="1547"/>
    </location>
</feature>